<gene>
    <name evidence="2" type="ORF">MUK72_14495</name>
</gene>
<dbReference type="GeneID" id="71763081"/>
<dbReference type="RefSeq" id="WP_244705773.1">
    <property type="nucleotide sequence ID" value="NZ_CP095006.1"/>
</dbReference>
<feature type="transmembrane region" description="Helical" evidence="1">
    <location>
        <begin position="70"/>
        <end position="91"/>
    </location>
</feature>
<evidence type="ECO:0000313" key="3">
    <source>
        <dbReference type="Proteomes" id="UP000830542"/>
    </source>
</evidence>
<keyword evidence="3" id="KW-1185">Reference proteome</keyword>
<keyword evidence="1" id="KW-0812">Transmembrane</keyword>
<protein>
    <submittedName>
        <fullName evidence="2">Uncharacterized protein</fullName>
    </submittedName>
</protein>
<dbReference type="KEGG" id="hdo:MUK72_14495"/>
<dbReference type="AlphaFoldDB" id="A0AAX3ARL0"/>
<dbReference type="EMBL" id="CP095006">
    <property type="protein sequence ID" value="UOO96754.1"/>
    <property type="molecule type" value="Genomic_DNA"/>
</dbReference>
<reference evidence="2" key="1">
    <citation type="submission" date="2022-04" db="EMBL/GenBank/DDBJ databases">
        <title>Sequencing and genomic assembly of Halococcus dombrowskii.</title>
        <authorList>
            <person name="Lim S.W."/>
            <person name="MacLea K.S."/>
        </authorList>
    </citation>
    <scope>NUCLEOTIDE SEQUENCE</scope>
    <source>
        <strain evidence="2">H4</strain>
        <plasmid evidence="2">unnamed1</plasmid>
    </source>
</reference>
<keyword evidence="2" id="KW-0614">Plasmid</keyword>
<keyword evidence="1" id="KW-1133">Transmembrane helix</keyword>
<feature type="transmembrane region" description="Helical" evidence="1">
    <location>
        <begin position="111"/>
        <end position="133"/>
    </location>
</feature>
<evidence type="ECO:0000256" key="1">
    <source>
        <dbReference type="SAM" id="Phobius"/>
    </source>
</evidence>
<organism evidence="2 3">
    <name type="scientific">Halococcus dombrowskii</name>
    <dbReference type="NCBI Taxonomy" id="179637"/>
    <lineage>
        <taxon>Archaea</taxon>
        <taxon>Methanobacteriati</taxon>
        <taxon>Methanobacteriota</taxon>
        <taxon>Stenosarchaea group</taxon>
        <taxon>Halobacteria</taxon>
        <taxon>Halobacteriales</taxon>
        <taxon>Halococcaceae</taxon>
        <taxon>Halococcus</taxon>
    </lineage>
</organism>
<proteinExistence type="predicted"/>
<evidence type="ECO:0000313" key="2">
    <source>
        <dbReference type="EMBL" id="UOO96754.1"/>
    </source>
</evidence>
<geneLocation type="plasmid" evidence="2 3">
    <name>unnamed1</name>
</geneLocation>
<accession>A0AAX3ARL0</accession>
<dbReference type="Proteomes" id="UP000830542">
    <property type="component" value="Plasmid unnamed1"/>
</dbReference>
<keyword evidence="1" id="KW-0472">Membrane</keyword>
<sequence>MVFSPIAFEQIHQSWLCSLRKRCPVRPQHFNMLTRPHSFDSDTVNSFERLLNVRRTVCENVFQRLASEHLFGIVLPATAILHVGVGASIVGRRVGITGTLLTVLIVSVGRIVLTIGIGRGGVCAVAISLLTIASDPEFRFEC</sequence>
<name>A0AAX3ARL0_HALDO</name>